<accession>A0A1C5AJG4</accession>
<dbReference type="AlphaFoldDB" id="A0A1C5AJG4"/>
<reference evidence="4" key="1">
    <citation type="submission" date="2016-06" db="EMBL/GenBank/DDBJ databases">
        <authorList>
            <person name="Varghese N."/>
        </authorList>
    </citation>
    <scope>NUCLEOTIDE SEQUENCE [LARGE SCALE GENOMIC DNA]</scope>
    <source>
        <strain evidence="4">DSM 45555</strain>
    </source>
</reference>
<proteinExistence type="inferred from homology"/>
<gene>
    <name evidence="3" type="ORF">GA0070215_1342</name>
</gene>
<dbReference type="PANTHER" id="PTHR11487:SF0">
    <property type="entry name" value="S-ACYL FATTY ACID SYNTHASE THIOESTERASE, MEDIUM CHAIN"/>
    <property type="match status" value="1"/>
</dbReference>
<dbReference type="GO" id="GO:0008610">
    <property type="term" value="P:lipid biosynthetic process"/>
    <property type="evidence" value="ECO:0007669"/>
    <property type="project" value="TreeGrafter"/>
</dbReference>
<evidence type="ECO:0000259" key="2">
    <source>
        <dbReference type="Pfam" id="PF00975"/>
    </source>
</evidence>
<organism evidence="3 4">
    <name type="scientific">Micromonospora marina</name>
    <dbReference type="NCBI Taxonomy" id="307120"/>
    <lineage>
        <taxon>Bacteria</taxon>
        <taxon>Bacillati</taxon>
        <taxon>Actinomycetota</taxon>
        <taxon>Actinomycetes</taxon>
        <taxon>Micromonosporales</taxon>
        <taxon>Micromonosporaceae</taxon>
        <taxon>Micromonospora</taxon>
    </lineage>
</organism>
<evidence type="ECO:0000313" key="3">
    <source>
        <dbReference type="EMBL" id="SCF45360.1"/>
    </source>
</evidence>
<protein>
    <submittedName>
        <fullName evidence="3">Surfactin synthase thioesterase subunit</fullName>
    </submittedName>
</protein>
<evidence type="ECO:0000313" key="4">
    <source>
        <dbReference type="Proteomes" id="UP000198551"/>
    </source>
</evidence>
<dbReference type="Proteomes" id="UP000198551">
    <property type="component" value="Unassembled WGS sequence"/>
</dbReference>
<evidence type="ECO:0000256" key="1">
    <source>
        <dbReference type="ARBA" id="ARBA00007169"/>
    </source>
</evidence>
<dbReference type="SUPFAM" id="SSF53474">
    <property type="entry name" value="alpha/beta-Hydrolases"/>
    <property type="match status" value="1"/>
</dbReference>
<dbReference type="PANTHER" id="PTHR11487">
    <property type="entry name" value="THIOESTERASE"/>
    <property type="match status" value="1"/>
</dbReference>
<dbReference type="Gene3D" id="3.40.50.1820">
    <property type="entry name" value="alpha/beta hydrolase"/>
    <property type="match status" value="1"/>
</dbReference>
<sequence length="212" mass="23005">MFHRWPRFIGDLEICPVQPPGRENRIREPAPATYQDLAGALIPTLRPHLDRPFGFFGHCGSALAAYEVAAQLVAACGPTPRCVVVSSEVAPQDGPYGRFLSMNRAELTVEMAAIVRHLGGTPVPDLLDLAVTTLATDVAANAAYVVPDPTRLPGRVLALSWTDDADVRPEQMKGWDRCGDTRFVTLPGGHFTFLDPPDVLRDVLLTELLAPS</sequence>
<comment type="similarity">
    <text evidence="1">Belongs to the thioesterase family.</text>
</comment>
<keyword evidence="4" id="KW-1185">Reference proteome</keyword>
<dbReference type="InterPro" id="IPR012223">
    <property type="entry name" value="TEII"/>
</dbReference>
<name>A0A1C5AJG4_9ACTN</name>
<dbReference type="InterPro" id="IPR001031">
    <property type="entry name" value="Thioesterase"/>
</dbReference>
<dbReference type="Pfam" id="PF00975">
    <property type="entry name" value="Thioesterase"/>
    <property type="match status" value="1"/>
</dbReference>
<feature type="domain" description="Thioesterase" evidence="2">
    <location>
        <begin position="1"/>
        <end position="201"/>
    </location>
</feature>
<dbReference type="InterPro" id="IPR029058">
    <property type="entry name" value="AB_hydrolase_fold"/>
</dbReference>
<dbReference type="EMBL" id="FMCV01000034">
    <property type="protein sequence ID" value="SCF45360.1"/>
    <property type="molecule type" value="Genomic_DNA"/>
</dbReference>